<feature type="signal peptide" evidence="2">
    <location>
        <begin position="1"/>
        <end position="21"/>
    </location>
</feature>
<dbReference type="Proteomes" id="UP000663868">
    <property type="component" value="Unassembled WGS sequence"/>
</dbReference>
<dbReference type="Proteomes" id="UP000663860">
    <property type="component" value="Unassembled WGS sequence"/>
</dbReference>
<dbReference type="AlphaFoldDB" id="A0A814TXW1"/>
<keyword evidence="1" id="KW-0472">Membrane</keyword>
<accession>A0A814TXW1</accession>
<sequence>MAICLLLILLLLSCQHMNILAENSALCFIMKYPTYQNFSFVQELTEDARKYHLDVFIMIDDNKLNLSKISNKYDFRLLRIENNQSRYYGYQKSIELGDNGREITSWDKALLYFTVLNKNYSFVWLIENDVFIPSVQAFRSLHQLYSNTSDLVVPNNTVNLIGKTSTWHWSMAADKLILPWASSMVNVVGFSQRMLVAIADYVRWLGEVPFHEFFFHSLAIHLNFTMVVPTELSTIAYRSNHSDEELLRQPNNLWHSFKDRVRQSTMRKRLADYISQNNYTIDLTDLDMLCHKNDNMTKIEQYLKNFQSQFEIQKSQFSTNDRFALRQRFINLTEQCQKQNASKQVILLTMTLADHAYKLPEPSVKPLIINKSELRLRLERLLAENKATIMQLPLNSSLLVELRQQGRNITKQLTNEMKREIQMEKEFEKQANLSSPSSLLSSSSSQSRNTTASTIISRLLITNEATIIKKPKVSYILTGSDDYEISNSYKDYSKILFFILSGFCVLFILLQWQVVQDRKNYLVIIVTLSLLACWYFV</sequence>
<evidence type="ECO:0000256" key="1">
    <source>
        <dbReference type="SAM" id="Phobius"/>
    </source>
</evidence>
<dbReference type="EMBL" id="CAJOBB010004222">
    <property type="protein sequence ID" value="CAF4079842.1"/>
    <property type="molecule type" value="Genomic_DNA"/>
</dbReference>
<name>A0A814TXW1_9BILA</name>
<organism evidence="3 5">
    <name type="scientific">Adineta steineri</name>
    <dbReference type="NCBI Taxonomy" id="433720"/>
    <lineage>
        <taxon>Eukaryota</taxon>
        <taxon>Metazoa</taxon>
        <taxon>Spiralia</taxon>
        <taxon>Gnathifera</taxon>
        <taxon>Rotifera</taxon>
        <taxon>Eurotatoria</taxon>
        <taxon>Bdelloidea</taxon>
        <taxon>Adinetida</taxon>
        <taxon>Adinetidae</taxon>
        <taxon>Adineta</taxon>
    </lineage>
</organism>
<evidence type="ECO:0000313" key="5">
    <source>
        <dbReference type="Proteomes" id="UP000663860"/>
    </source>
</evidence>
<evidence type="ECO:0000313" key="3">
    <source>
        <dbReference type="EMBL" id="CAF1167294.1"/>
    </source>
</evidence>
<evidence type="ECO:0000256" key="2">
    <source>
        <dbReference type="SAM" id="SignalP"/>
    </source>
</evidence>
<dbReference type="EMBL" id="CAJNOE010000352">
    <property type="protein sequence ID" value="CAF1167294.1"/>
    <property type="molecule type" value="Genomic_DNA"/>
</dbReference>
<keyword evidence="1" id="KW-1133">Transmembrane helix</keyword>
<keyword evidence="1" id="KW-0812">Transmembrane</keyword>
<protein>
    <submittedName>
        <fullName evidence="3">Uncharacterized protein</fullName>
    </submittedName>
</protein>
<evidence type="ECO:0000313" key="4">
    <source>
        <dbReference type="EMBL" id="CAF4079842.1"/>
    </source>
</evidence>
<feature type="transmembrane region" description="Helical" evidence="1">
    <location>
        <begin position="519"/>
        <end position="536"/>
    </location>
</feature>
<reference evidence="3" key="1">
    <citation type="submission" date="2021-02" db="EMBL/GenBank/DDBJ databases">
        <authorList>
            <person name="Nowell W R."/>
        </authorList>
    </citation>
    <scope>NUCLEOTIDE SEQUENCE</scope>
</reference>
<comment type="caution">
    <text evidence="3">The sequence shown here is derived from an EMBL/GenBank/DDBJ whole genome shotgun (WGS) entry which is preliminary data.</text>
</comment>
<gene>
    <name evidence="3" type="ORF">IZO911_LOCUS26682</name>
    <name evidence="4" type="ORF">KXQ929_LOCUS33278</name>
</gene>
<keyword evidence="2" id="KW-0732">Signal</keyword>
<proteinExistence type="predicted"/>
<feature type="chain" id="PRO_5036226049" evidence="2">
    <location>
        <begin position="22"/>
        <end position="537"/>
    </location>
</feature>
<feature type="transmembrane region" description="Helical" evidence="1">
    <location>
        <begin position="495"/>
        <end position="512"/>
    </location>
</feature>